<evidence type="ECO:0000313" key="3">
    <source>
        <dbReference type="EMBL" id="JAT09533.1"/>
    </source>
</evidence>
<dbReference type="PROSITE" id="PS50994">
    <property type="entry name" value="INTEGRASE"/>
    <property type="match status" value="1"/>
</dbReference>
<evidence type="ECO:0000259" key="2">
    <source>
        <dbReference type="PROSITE" id="PS50994"/>
    </source>
</evidence>
<dbReference type="GO" id="GO:0015074">
    <property type="term" value="P:DNA integration"/>
    <property type="evidence" value="ECO:0007669"/>
    <property type="project" value="InterPro"/>
</dbReference>
<name>A0A1B6KDK9_9HEMI</name>
<dbReference type="InterPro" id="IPR050951">
    <property type="entry name" value="Retrovirus_Pol_polyprotein"/>
</dbReference>
<dbReference type="InterPro" id="IPR041588">
    <property type="entry name" value="Integrase_H2C2"/>
</dbReference>
<gene>
    <name evidence="3" type="ORF">g.3808</name>
</gene>
<reference evidence="3" key="1">
    <citation type="submission" date="2015-11" db="EMBL/GenBank/DDBJ databases">
        <title>De novo transcriptome assembly of four potential Pierce s Disease insect vectors from Arizona vineyards.</title>
        <authorList>
            <person name="Tassone E.E."/>
        </authorList>
    </citation>
    <scope>NUCLEOTIDE SEQUENCE</scope>
</reference>
<dbReference type="Pfam" id="PF00665">
    <property type="entry name" value="rve"/>
    <property type="match status" value="1"/>
</dbReference>
<dbReference type="EMBL" id="GEBQ01030444">
    <property type="protein sequence ID" value="JAT09533.1"/>
    <property type="molecule type" value="Transcribed_RNA"/>
</dbReference>
<dbReference type="Gene3D" id="1.10.340.70">
    <property type="match status" value="1"/>
</dbReference>
<sequence>EINEIPMLSLETKDISTLQEEDEECKRIISAVKNPDQATSSDRRLARSFVLEDGLLYKKNLAHVGHGKLLVVPAGIRQEVLFECHDSPLSGGHLGFTKTFFKIKSRYYWPKMLKEVEKYVRTCPDCQSRKSPKQAGAGLLQPIPVGQPLDTIGIDFLGPFTRTNKGNVYIIVAVDYATKWAEAEATRTATAETTARFLMNKIICKFGCPKKILSDRGRNFTSTLVNELLKGLGVRASFTTAYHPMCNGLTEHFNGTLAQMLSNYTSTNQ</sequence>
<dbReference type="EC" id="2.7.7.49" evidence="1"/>
<organism evidence="3">
    <name type="scientific">Graphocephala atropunctata</name>
    <dbReference type="NCBI Taxonomy" id="36148"/>
    <lineage>
        <taxon>Eukaryota</taxon>
        <taxon>Metazoa</taxon>
        <taxon>Ecdysozoa</taxon>
        <taxon>Arthropoda</taxon>
        <taxon>Hexapoda</taxon>
        <taxon>Insecta</taxon>
        <taxon>Pterygota</taxon>
        <taxon>Neoptera</taxon>
        <taxon>Paraneoptera</taxon>
        <taxon>Hemiptera</taxon>
        <taxon>Auchenorrhyncha</taxon>
        <taxon>Membracoidea</taxon>
        <taxon>Cicadellidae</taxon>
        <taxon>Cicadellinae</taxon>
        <taxon>Cicadellini</taxon>
        <taxon>Graphocephala</taxon>
    </lineage>
</organism>
<proteinExistence type="predicted"/>
<dbReference type="Pfam" id="PF17921">
    <property type="entry name" value="Integrase_H2C2"/>
    <property type="match status" value="1"/>
</dbReference>
<evidence type="ECO:0000256" key="1">
    <source>
        <dbReference type="ARBA" id="ARBA00012493"/>
    </source>
</evidence>
<protein>
    <recommendedName>
        <fullName evidence="1">RNA-directed DNA polymerase</fullName>
        <ecNumber evidence="1">2.7.7.49</ecNumber>
    </recommendedName>
</protein>
<feature type="non-terminal residue" evidence="3">
    <location>
        <position position="1"/>
    </location>
</feature>
<dbReference type="InterPro" id="IPR012337">
    <property type="entry name" value="RNaseH-like_sf"/>
</dbReference>
<dbReference type="InterPro" id="IPR036397">
    <property type="entry name" value="RNaseH_sf"/>
</dbReference>
<dbReference type="FunFam" id="1.10.340.70:FF:000001">
    <property type="entry name" value="Retrovirus-related Pol polyprotein from transposon gypsy-like Protein"/>
    <property type="match status" value="1"/>
</dbReference>
<dbReference type="AlphaFoldDB" id="A0A1B6KDK9"/>
<dbReference type="Gene3D" id="3.30.420.10">
    <property type="entry name" value="Ribonuclease H-like superfamily/Ribonuclease H"/>
    <property type="match status" value="1"/>
</dbReference>
<dbReference type="PANTHER" id="PTHR37984">
    <property type="entry name" value="PROTEIN CBG26694"/>
    <property type="match status" value="1"/>
</dbReference>
<dbReference type="PANTHER" id="PTHR37984:SF15">
    <property type="entry name" value="INTEGRASE CATALYTIC DOMAIN-CONTAINING PROTEIN"/>
    <property type="match status" value="1"/>
</dbReference>
<feature type="domain" description="Integrase catalytic" evidence="2">
    <location>
        <begin position="144"/>
        <end position="269"/>
    </location>
</feature>
<feature type="non-terminal residue" evidence="3">
    <location>
        <position position="269"/>
    </location>
</feature>
<dbReference type="GO" id="GO:0003676">
    <property type="term" value="F:nucleic acid binding"/>
    <property type="evidence" value="ECO:0007669"/>
    <property type="project" value="InterPro"/>
</dbReference>
<dbReference type="InterPro" id="IPR001584">
    <property type="entry name" value="Integrase_cat-core"/>
</dbReference>
<dbReference type="GO" id="GO:0003964">
    <property type="term" value="F:RNA-directed DNA polymerase activity"/>
    <property type="evidence" value="ECO:0007669"/>
    <property type="project" value="UniProtKB-EC"/>
</dbReference>
<accession>A0A1B6KDK9</accession>
<dbReference type="SUPFAM" id="SSF53098">
    <property type="entry name" value="Ribonuclease H-like"/>
    <property type="match status" value="1"/>
</dbReference>